<protein>
    <submittedName>
        <fullName evidence="1">Uncharacterized protein</fullName>
    </submittedName>
</protein>
<evidence type="ECO:0000313" key="2">
    <source>
        <dbReference type="Proteomes" id="UP001374535"/>
    </source>
</evidence>
<name>A0AAQ3NK12_VIGMU</name>
<organism evidence="1 2">
    <name type="scientific">Vigna mungo</name>
    <name type="common">Black gram</name>
    <name type="synonym">Phaseolus mungo</name>
    <dbReference type="NCBI Taxonomy" id="3915"/>
    <lineage>
        <taxon>Eukaryota</taxon>
        <taxon>Viridiplantae</taxon>
        <taxon>Streptophyta</taxon>
        <taxon>Embryophyta</taxon>
        <taxon>Tracheophyta</taxon>
        <taxon>Spermatophyta</taxon>
        <taxon>Magnoliopsida</taxon>
        <taxon>eudicotyledons</taxon>
        <taxon>Gunneridae</taxon>
        <taxon>Pentapetalae</taxon>
        <taxon>rosids</taxon>
        <taxon>fabids</taxon>
        <taxon>Fabales</taxon>
        <taxon>Fabaceae</taxon>
        <taxon>Papilionoideae</taxon>
        <taxon>50 kb inversion clade</taxon>
        <taxon>NPAAA clade</taxon>
        <taxon>indigoferoid/millettioid clade</taxon>
        <taxon>Phaseoleae</taxon>
        <taxon>Vigna</taxon>
    </lineage>
</organism>
<dbReference type="Proteomes" id="UP001374535">
    <property type="component" value="Chromosome 5"/>
</dbReference>
<gene>
    <name evidence="1" type="ORF">V8G54_014093</name>
</gene>
<reference evidence="1 2" key="1">
    <citation type="journal article" date="2023" name="Life. Sci Alliance">
        <title>Evolutionary insights into 3D genome organization and epigenetic landscape of Vigna mungo.</title>
        <authorList>
            <person name="Junaid A."/>
            <person name="Singh B."/>
            <person name="Bhatia S."/>
        </authorList>
    </citation>
    <scope>NUCLEOTIDE SEQUENCE [LARGE SCALE GENOMIC DNA]</scope>
    <source>
        <strain evidence="1">Urdbean</strain>
    </source>
</reference>
<dbReference type="AlphaFoldDB" id="A0AAQ3NK12"/>
<proteinExistence type="predicted"/>
<accession>A0AAQ3NK12</accession>
<keyword evidence="2" id="KW-1185">Reference proteome</keyword>
<dbReference type="EMBL" id="CP144696">
    <property type="protein sequence ID" value="WVZ09563.1"/>
    <property type="molecule type" value="Genomic_DNA"/>
</dbReference>
<evidence type="ECO:0000313" key="1">
    <source>
        <dbReference type="EMBL" id="WVZ09563.1"/>
    </source>
</evidence>
<sequence>MHRSSSISRASGEFSVDISATALAFPSLKMADSQGLPIHYSMSDVVNKKETEFHGKPPPQKAVHLIPLKKKCVEAGDGFKQSTTEATSMDLVVFAYKGMECKRHRQGATPDRLLMGGTHGRIEHTLE</sequence>